<dbReference type="RefSeq" id="WP_058495673.1">
    <property type="nucleotide sequence ID" value="NZ_CAAAIU010000002.1"/>
</dbReference>
<proteinExistence type="predicted"/>
<dbReference type="EMBL" id="LNXY01000020">
    <property type="protein sequence ID" value="KTC87757.1"/>
    <property type="molecule type" value="Genomic_DNA"/>
</dbReference>
<feature type="compositionally biased region" description="Basic and acidic residues" evidence="2">
    <location>
        <begin position="260"/>
        <end position="281"/>
    </location>
</feature>
<dbReference type="Proteomes" id="UP000054736">
    <property type="component" value="Unassembled WGS sequence"/>
</dbReference>
<feature type="coiled-coil region" evidence="1">
    <location>
        <begin position="224"/>
        <end position="251"/>
    </location>
</feature>
<evidence type="ECO:0000256" key="2">
    <source>
        <dbReference type="SAM" id="MobiDB-lite"/>
    </source>
</evidence>
<feature type="region of interest" description="Disordered" evidence="2">
    <location>
        <begin position="256"/>
        <end position="281"/>
    </location>
</feature>
<organism evidence="3 4">
    <name type="scientific">Legionella drozanskii LLAP-1</name>
    <dbReference type="NCBI Taxonomy" id="1212489"/>
    <lineage>
        <taxon>Bacteria</taxon>
        <taxon>Pseudomonadati</taxon>
        <taxon>Pseudomonadota</taxon>
        <taxon>Gammaproteobacteria</taxon>
        <taxon>Legionellales</taxon>
        <taxon>Legionellaceae</taxon>
        <taxon>Legionella</taxon>
    </lineage>
</organism>
<comment type="caution">
    <text evidence="3">The sequence shown here is derived from an EMBL/GenBank/DDBJ whole genome shotgun (WGS) entry which is preliminary data.</text>
</comment>
<name>A0A0W0SWX5_9GAMM</name>
<evidence type="ECO:0000313" key="3">
    <source>
        <dbReference type="EMBL" id="KTC87757.1"/>
    </source>
</evidence>
<keyword evidence="1" id="KW-0175">Coiled coil</keyword>
<keyword evidence="4" id="KW-1185">Reference proteome</keyword>
<dbReference type="OrthoDB" id="9949049at2"/>
<dbReference type="AlphaFoldDB" id="A0A0W0SWX5"/>
<accession>A0A0W0SWX5</accession>
<gene>
    <name evidence="3" type="ORF">Ldro_1376</name>
</gene>
<dbReference type="PATRIC" id="fig|1212489.4.peg.1455"/>
<evidence type="ECO:0000313" key="4">
    <source>
        <dbReference type="Proteomes" id="UP000054736"/>
    </source>
</evidence>
<reference evidence="3 4" key="1">
    <citation type="submission" date="2015-11" db="EMBL/GenBank/DDBJ databases">
        <title>Genomic analysis of 38 Legionella species identifies large and diverse effector repertoires.</title>
        <authorList>
            <person name="Burstein D."/>
            <person name="Amaro F."/>
            <person name="Zusman T."/>
            <person name="Lifshitz Z."/>
            <person name="Cohen O."/>
            <person name="Gilbert J.A."/>
            <person name="Pupko T."/>
            <person name="Shuman H.A."/>
            <person name="Segal G."/>
        </authorList>
    </citation>
    <scope>NUCLEOTIDE SEQUENCE [LARGE SCALE GENOMIC DNA]</scope>
    <source>
        <strain evidence="3 4">ATCC 700990</strain>
    </source>
</reference>
<dbReference type="STRING" id="1212489.Ldro_1376"/>
<evidence type="ECO:0000256" key="1">
    <source>
        <dbReference type="SAM" id="Coils"/>
    </source>
</evidence>
<protein>
    <submittedName>
        <fullName evidence="3">Uncharacterized protein</fullName>
    </submittedName>
</protein>
<sequence length="281" mass="32740">MLFYSSFDQKKCNPLVIDDNTLELPWFFKFYLNWHKKSLAVFLSITAELPNSKTVEVLLPVLEAAKVEIGNLSTSLPSFFPDWLILRPLNNWLKEIFTAQADEVKQTFSTNIDQAKLKTLRVKKNTEEEIELKALKRKLDPREKDNIKKSLKTQISALSTMQSEYQINIGALKLAESELQCLQNSRVKVPQIPLPLGRTITYGNYMMVAVTYAAPSPRQLQEFEEFKKRRIQSLDDQIKTKEKRISDLREQQSRLFFPARKAEPQDHEEKEKEKEVEFTPN</sequence>